<feature type="compositionally biased region" description="Low complexity" evidence="6">
    <location>
        <begin position="55"/>
        <end position="75"/>
    </location>
</feature>
<feature type="compositionally biased region" description="Polar residues" evidence="6">
    <location>
        <begin position="270"/>
        <end position="306"/>
    </location>
</feature>
<dbReference type="GO" id="GO:0046982">
    <property type="term" value="F:protein heterodimerization activity"/>
    <property type="evidence" value="ECO:0007669"/>
    <property type="project" value="InterPro"/>
</dbReference>
<evidence type="ECO:0000313" key="9">
    <source>
        <dbReference type="Proteomes" id="UP000825729"/>
    </source>
</evidence>
<feature type="region of interest" description="Disordered" evidence="6">
    <location>
        <begin position="1"/>
        <end position="252"/>
    </location>
</feature>
<keyword evidence="5" id="KW-0539">Nucleus</keyword>
<feature type="compositionally biased region" description="Low complexity" evidence="6">
    <location>
        <begin position="339"/>
        <end position="353"/>
    </location>
</feature>
<keyword evidence="9" id="KW-1185">Reference proteome</keyword>
<dbReference type="FunFam" id="1.10.20.10:FF:000011">
    <property type="entry name" value="Transcription initiation factor TFIID subunit 12"/>
    <property type="match status" value="1"/>
</dbReference>
<feature type="compositionally biased region" description="Polar residues" evidence="6">
    <location>
        <begin position="317"/>
        <end position="338"/>
    </location>
</feature>
<dbReference type="Pfam" id="PF03847">
    <property type="entry name" value="TFIID_20kDa"/>
    <property type="match status" value="1"/>
</dbReference>
<keyword evidence="3" id="KW-0805">Transcription regulation</keyword>
<evidence type="ECO:0000256" key="6">
    <source>
        <dbReference type="SAM" id="MobiDB-lite"/>
    </source>
</evidence>
<gene>
    <name evidence="8" type="ORF">H6P81_007968</name>
</gene>
<feature type="compositionally biased region" description="Low complexity" evidence="6">
    <location>
        <begin position="123"/>
        <end position="159"/>
    </location>
</feature>
<evidence type="ECO:0000256" key="4">
    <source>
        <dbReference type="ARBA" id="ARBA00023163"/>
    </source>
</evidence>
<dbReference type="PANTHER" id="PTHR12264:SF21">
    <property type="entry name" value="TRANSCRIPTION INITIATION FACTOR TFIID SUBUNIT 12"/>
    <property type="match status" value="1"/>
</dbReference>
<accession>A0AAV7F329</accession>
<dbReference type="Gene3D" id="1.10.20.10">
    <property type="entry name" value="Histone, subunit A"/>
    <property type="match status" value="1"/>
</dbReference>
<feature type="compositionally biased region" description="Low complexity" evidence="6">
    <location>
        <begin position="1"/>
        <end position="42"/>
    </location>
</feature>
<evidence type="ECO:0000256" key="2">
    <source>
        <dbReference type="ARBA" id="ARBA00007530"/>
    </source>
</evidence>
<dbReference type="InterPro" id="IPR003228">
    <property type="entry name" value="TFIID_TAF12_dom"/>
</dbReference>
<dbReference type="SUPFAM" id="SSF47113">
    <property type="entry name" value="Histone-fold"/>
    <property type="match status" value="1"/>
</dbReference>
<dbReference type="AlphaFoldDB" id="A0AAV7F329"/>
<organism evidence="8 9">
    <name type="scientific">Aristolochia fimbriata</name>
    <name type="common">White veined hardy Dutchman's pipe vine</name>
    <dbReference type="NCBI Taxonomy" id="158543"/>
    <lineage>
        <taxon>Eukaryota</taxon>
        <taxon>Viridiplantae</taxon>
        <taxon>Streptophyta</taxon>
        <taxon>Embryophyta</taxon>
        <taxon>Tracheophyta</taxon>
        <taxon>Spermatophyta</taxon>
        <taxon>Magnoliopsida</taxon>
        <taxon>Magnoliidae</taxon>
        <taxon>Piperales</taxon>
        <taxon>Aristolochiaceae</taxon>
        <taxon>Aristolochia</taxon>
    </lineage>
</organism>
<keyword evidence="4" id="KW-0804">Transcription</keyword>
<evidence type="ECO:0000256" key="3">
    <source>
        <dbReference type="ARBA" id="ARBA00023015"/>
    </source>
</evidence>
<dbReference type="GO" id="GO:0003677">
    <property type="term" value="F:DNA binding"/>
    <property type="evidence" value="ECO:0007669"/>
    <property type="project" value="TreeGrafter"/>
</dbReference>
<dbReference type="InterPro" id="IPR037794">
    <property type="entry name" value="TAF12"/>
</dbReference>
<dbReference type="InterPro" id="IPR009072">
    <property type="entry name" value="Histone-fold"/>
</dbReference>
<feature type="compositionally biased region" description="Pro residues" evidence="6">
    <location>
        <begin position="43"/>
        <end position="54"/>
    </location>
</feature>
<comment type="caution">
    <text evidence="8">The sequence shown here is derived from an EMBL/GenBank/DDBJ whole genome shotgun (WGS) entry which is preliminary data.</text>
</comment>
<dbReference type="GO" id="GO:0017025">
    <property type="term" value="F:TBP-class protein binding"/>
    <property type="evidence" value="ECO:0007669"/>
    <property type="project" value="TreeGrafter"/>
</dbReference>
<feature type="domain" description="Transcription initiation factor TFIID subunit 12" evidence="7">
    <location>
        <begin position="424"/>
        <end position="491"/>
    </location>
</feature>
<evidence type="ECO:0000256" key="1">
    <source>
        <dbReference type="ARBA" id="ARBA00004123"/>
    </source>
</evidence>
<name>A0AAV7F329_ARIFI</name>
<evidence type="ECO:0000256" key="5">
    <source>
        <dbReference type="ARBA" id="ARBA00023242"/>
    </source>
</evidence>
<reference evidence="8 9" key="1">
    <citation type="submission" date="2021-07" db="EMBL/GenBank/DDBJ databases">
        <title>The Aristolochia fimbriata genome: insights into angiosperm evolution, floral development and chemical biosynthesis.</title>
        <authorList>
            <person name="Jiao Y."/>
        </authorList>
    </citation>
    <scope>NUCLEOTIDE SEQUENCE [LARGE SCALE GENOMIC DNA]</scope>
    <source>
        <strain evidence="8">IBCAS-2021</strain>
        <tissue evidence="8">Leaf</tissue>
    </source>
</reference>
<dbReference type="GO" id="GO:0051123">
    <property type="term" value="P:RNA polymerase II preinitiation complex assembly"/>
    <property type="evidence" value="ECO:0007669"/>
    <property type="project" value="TreeGrafter"/>
</dbReference>
<feature type="region of interest" description="Disordered" evidence="6">
    <location>
        <begin position="268"/>
        <end position="389"/>
    </location>
</feature>
<feature type="compositionally biased region" description="Polar residues" evidence="6">
    <location>
        <begin position="170"/>
        <end position="182"/>
    </location>
</feature>
<comment type="subcellular location">
    <subcellularLocation>
        <location evidence="1">Nucleus</location>
    </subcellularLocation>
</comment>
<feature type="region of interest" description="Disordered" evidence="6">
    <location>
        <begin position="529"/>
        <end position="563"/>
    </location>
</feature>
<feature type="compositionally biased region" description="Low complexity" evidence="6">
    <location>
        <begin position="84"/>
        <end position="100"/>
    </location>
</feature>
<sequence>MDESSSMDTTSSSTTTSAAPTDPTPAATAAPQQSLPPSSIPSNPEPPAPTPPPTTTAIPNQNPQQQQAPPTNLAPKLQSHHHQIQQQQQLQQPIFQHTQQRPALSRPRPLQSAYSHFSPHLPPTSSSAASGSALSSPVSSSHPMPTMQRGGVAVGVPAPHGRPPQQQPPGSFSTFGPGSFNQFGGLGRGPVGVPEAMANPTMQVRQPPPGVQSMGMMSPFGSGSQLRPSGAPMLHHQRPGPPSLRAQSQPNNQALATQKFQSHNMAMVSSLGSPNSQSLMASQGSQTHQQSWVSGQGKQTHTQALPSPSYKPPMKTQGMNQRSHIPQQHQQATPSTSHQQQMPAVQPQQPVIQTHQSQEHYNPQYSSPRLPQSMPHQPQVTRPPGSAAQKSVVPVVAQSSTLQAGSHAPAVSIDTPDDGPHILSKRSIQELVTQIDPSEKLDPEVEDVLVEIAEDFVESITTFACSLAKHRKSTTLEAKDILLHLERNWNMTLPGFGGDEIKSYKKQFTNDVHRERLAAIKKSIVGTEGTNLKSSTTQTAVNVKGHTAKPPPAGPEKPEHHLH</sequence>
<feature type="compositionally biased region" description="Polar residues" evidence="6">
    <location>
        <begin position="354"/>
        <end position="380"/>
    </location>
</feature>
<evidence type="ECO:0000313" key="8">
    <source>
        <dbReference type="EMBL" id="KAG9455064.1"/>
    </source>
</evidence>
<dbReference type="GO" id="GO:0005669">
    <property type="term" value="C:transcription factor TFIID complex"/>
    <property type="evidence" value="ECO:0007669"/>
    <property type="project" value="InterPro"/>
</dbReference>
<comment type="similarity">
    <text evidence="2">Belongs to the TAF12 family.</text>
</comment>
<dbReference type="CDD" id="cd07981">
    <property type="entry name" value="HFD_TAF12"/>
    <property type="match status" value="1"/>
</dbReference>
<feature type="compositionally biased region" description="Low complexity" evidence="6">
    <location>
        <begin position="213"/>
        <end position="224"/>
    </location>
</feature>
<protein>
    <recommendedName>
        <fullName evidence="7">Transcription initiation factor TFIID subunit 12 domain-containing protein</fullName>
    </recommendedName>
</protein>
<dbReference type="Proteomes" id="UP000825729">
    <property type="component" value="Unassembled WGS sequence"/>
</dbReference>
<dbReference type="PANTHER" id="PTHR12264">
    <property type="entry name" value="TRANSCRIPTION INITIATION FACTOR TFIID SUBUNIT 12"/>
    <property type="match status" value="1"/>
</dbReference>
<dbReference type="GO" id="GO:0000124">
    <property type="term" value="C:SAGA complex"/>
    <property type="evidence" value="ECO:0007669"/>
    <property type="project" value="InterPro"/>
</dbReference>
<dbReference type="EMBL" id="JAINDJ010000003">
    <property type="protein sequence ID" value="KAG9455064.1"/>
    <property type="molecule type" value="Genomic_DNA"/>
</dbReference>
<feature type="compositionally biased region" description="Polar residues" evidence="6">
    <location>
        <begin position="529"/>
        <end position="541"/>
    </location>
</feature>
<proteinExistence type="inferred from homology"/>
<evidence type="ECO:0000259" key="7">
    <source>
        <dbReference type="Pfam" id="PF03847"/>
    </source>
</evidence>